<dbReference type="EMBL" id="FNQF01000009">
    <property type="protein sequence ID" value="SEA66861.1"/>
    <property type="molecule type" value="Genomic_DNA"/>
</dbReference>
<dbReference type="RefSeq" id="WP_093245107.1">
    <property type="nucleotide sequence ID" value="NZ_FNQF01000009.1"/>
</dbReference>
<gene>
    <name evidence="4" type="ORF">SAMN05421540_10988</name>
</gene>
<dbReference type="PANTHER" id="PTHR30576">
    <property type="entry name" value="COLANIC BIOSYNTHESIS UDP-GLUCOSE LIPID CARRIER TRANSFERASE"/>
    <property type="match status" value="1"/>
</dbReference>
<accession>A0A1H4D2P3</accession>
<keyword evidence="2" id="KW-0812">Transmembrane</keyword>
<keyword evidence="4" id="KW-0808">Transferase</keyword>
<evidence type="ECO:0000256" key="1">
    <source>
        <dbReference type="ARBA" id="ARBA00006464"/>
    </source>
</evidence>
<sequence>MYQFYIKPFFDFLGAFLLFVFLTPVLLILSIILSITHRSSPFFIQTRIGQHQKKFKIFKFKTINKNGKTTRFLAFLRRSKLDELPQLINIMAMQMSFVGPRPDIPGYYDQLGEKYKNISKLKPGLTGYASLHFSNEEQILKSQSDPLNYNDTVIFPQKLKLNSQYAEDISFSTDIKIILKTVLLPFRSSSELDS</sequence>
<feature type="transmembrane region" description="Helical" evidence="2">
    <location>
        <begin position="12"/>
        <end position="35"/>
    </location>
</feature>
<keyword evidence="2" id="KW-0472">Membrane</keyword>
<evidence type="ECO:0000313" key="5">
    <source>
        <dbReference type="Proteomes" id="UP000198820"/>
    </source>
</evidence>
<dbReference type="AlphaFoldDB" id="A0A1H4D2P3"/>
<evidence type="ECO:0000256" key="2">
    <source>
        <dbReference type="SAM" id="Phobius"/>
    </source>
</evidence>
<evidence type="ECO:0000313" key="4">
    <source>
        <dbReference type="EMBL" id="SEA66861.1"/>
    </source>
</evidence>
<dbReference type="STRING" id="908615.SAMN05421540_10988"/>
<feature type="domain" description="Bacterial sugar transferase" evidence="3">
    <location>
        <begin position="7"/>
        <end position="183"/>
    </location>
</feature>
<dbReference type="InterPro" id="IPR003362">
    <property type="entry name" value="Bact_transf"/>
</dbReference>
<keyword evidence="5" id="KW-1185">Reference proteome</keyword>
<dbReference type="Proteomes" id="UP000198820">
    <property type="component" value="Unassembled WGS sequence"/>
</dbReference>
<keyword evidence="2" id="KW-1133">Transmembrane helix</keyword>
<name>A0A1H4D2P3_9FLAO</name>
<comment type="similarity">
    <text evidence="1">Belongs to the bacterial sugar transferase family.</text>
</comment>
<evidence type="ECO:0000259" key="3">
    <source>
        <dbReference type="Pfam" id="PF02397"/>
    </source>
</evidence>
<dbReference type="PANTHER" id="PTHR30576:SF20">
    <property type="entry name" value="QUINOVOSAMINEPHOSPHOTRANSFERAE-RELATED"/>
    <property type="match status" value="1"/>
</dbReference>
<dbReference type="GO" id="GO:0016780">
    <property type="term" value="F:phosphotransferase activity, for other substituted phosphate groups"/>
    <property type="evidence" value="ECO:0007669"/>
    <property type="project" value="TreeGrafter"/>
</dbReference>
<protein>
    <submittedName>
        <fullName evidence="4">Sugar transferase involved in LPS biosynthesis (Colanic, teichoic acid)</fullName>
    </submittedName>
</protein>
<organism evidence="4 5">
    <name type="scientific">Psychroflexus halocasei</name>
    <dbReference type="NCBI Taxonomy" id="908615"/>
    <lineage>
        <taxon>Bacteria</taxon>
        <taxon>Pseudomonadati</taxon>
        <taxon>Bacteroidota</taxon>
        <taxon>Flavobacteriia</taxon>
        <taxon>Flavobacteriales</taxon>
        <taxon>Flavobacteriaceae</taxon>
        <taxon>Psychroflexus</taxon>
    </lineage>
</organism>
<proteinExistence type="inferred from homology"/>
<dbReference type="Pfam" id="PF02397">
    <property type="entry name" value="Bac_transf"/>
    <property type="match status" value="1"/>
</dbReference>
<reference evidence="4 5" key="1">
    <citation type="submission" date="2016-10" db="EMBL/GenBank/DDBJ databases">
        <authorList>
            <person name="de Groot N.N."/>
        </authorList>
    </citation>
    <scope>NUCLEOTIDE SEQUENCE [LARGE SCALE GENOMIC DNA]</scope>
    <source>
        <strain evidence="4 5">DSM 23581</strain>
    </source>
</reference>